<sequence length="713" mass="81121">MTNQFNSSKRIVYSLIPMIVTACINSFIFASENVFAQSTDCNFRESHLQQSMPPRGGRFVLNALEEWPQEIAGRGADTEEAILRAKERIAEAIFLRFESITSNRMELKLNDGDENFTEKSTQRIRTSSRIDIPLPPPEILRCNDETFLAIYPLTIGQLAAPSVQYSKDVAALMDEASKASSGQTLLERLFGQSGPDAVDFSRLLRAYRSALLVEQRSRYRDAALQLAKLENIPASSEIRSELDPLLSELKLIHSPNIVRLFPASNYKSYRFESPMQLDLTFNGEPLPDIPLRLRFISSKSQLEQLNTISTSGNIRLSELPIHVTQGVKVLKQQTQLDETCPSKLNVQLDLGPEAQTPLELAIIELECIPLSELEFNTSSQINTIDAWKNYLERFPESPQKFEAVQALARIQLKLFEDQLAEKEFKRKELMALRDYQMGATVNEQVEDNIARLSAEIEELTAILLEDPLAEDVFVLEMRSLANPRFYFHPELQIAIDEGREERFSLRRLVFGMGQQEGAFGGLIDLRYDSSWKQPFREIQFSGQLRAWGNRSTPLGLGLGGTYLSYTEDHELLSEGPYTGVDKDGESQFSPTVDEWEIYAVGIAKFPVRNSFIHVFLGSAQIQGAFQYFLKVPSFALVSEAKWRYKDYKSDPRQTDSTSNNDFNERKEQAELQQRDFRFGFKFGNTITNRVNVQTRVWYSTQEDKLLLGIGSSF</sequence>
<dbReference type="AlphaFoldDB" id="A0A2D6YIN8"/>
<keyword evidence="1" id="KW-0472">Membrane</keyword>
<gene>
    <name evidence="2" type="ORF">CMN54_06135</name>
</gene>
<organism evidence="2 3">
    <name type="scientific">SAR324 cluster bacterium</name>
    <dbReference type="NCBI Taxonomy" id="2024889"/>
    <lineage>
        <taxon>Bacteria</taxon>
        <taxon>Deltaproteobacteria</taxon>
        <taxon>SAR324 cluster</taxon>
    </lineage>
</organism>
<evidence type="ECO:0000313" key="2">
    <source>
        <dbReference type="EMBL" id="MAH63014.1"/>
    </source>
</evidence>
<name>A0A2D6YIN8_9DELT</name>
<reference evidence="3" key="1">
    <citation type="submission" date="2017-09" db="EMBL/GenBank/DDBJ databases">
        <title>The Reconstruction of 2,631 Draft Metagenome-Assembled Genomes from the Global Oceans.</title>
        <authorList>
            <person name="Tully B.J."/>
            <person name="Graham E.D."/>
            <person name="Heidelberg J.F."/>
        </authorList>
    </citation>
    <scope>NUCLEOTIDE SEQUENCE [LARGE SCALE GENOMIC DNA]</scope>
</reference>
<feature type="transmembrane region" description="Helical" evidence="1">
    <location>
        <begin position="12"/>
        <end position="30"/>
    </location>
</feature>
<comment type="caution">
    <text evidence="2">The sequence shown here is derived from an EMBL/GenBank/DDBJ whole genome shotgun (WGS) entry which is preliminary data.</text>
</comment>
<dbReference type="EMBL" id="NZEX01000069">
    <property type="protein sequence ID" value="MAH63014.1"/>
    <property type="molecule type" value="Genomic_DNA"/>
</dbReference>
<evidence type="ECO:0000313" key="3">
    <source>
        <dbReference type="Proteomes" id="UP000226525"/>
    </source>
</evidence>
<keyword evidence="1" id="KW-0812">Transmembrane</keyword>
<evidence type="ECO:0000256" key="1">
    <source>
        <dbReference type="SAM" id="Phobius"/>
    </source>
</evidence>
<accession>A0A2D6YIN8</accession>
<proteinExistence type="predicted"/>
<protein>
    <submittedName>
        <fullName evidence="2">Uncharacterized protein</fullName>
    </submittedName>
</protein>
<keyword evidence="1" id="KW-1133">Transmembrane helix</keyword>
<dbReference type="Proteomes" id="UP000226525">
    <property type="component" value="Unassembled WGS sequence"/>
</dbReference>